<keyword evidence="3" id="KW-1185">Reference proteome</keyword>
<dbReference type="InterPro" id="IPR005531">
    <property type="entry name" value="Asp23"/>
</dbReference>
<dbReference type="AlphaFoldDB" id="A0A9Y2NHF2"/>
<reference evidence="2 3" key="1">
    <citation type="submission" date="2023-06" db="EMBL/GenBank/DDBJ databases">
        <authorList>
            <person name="Oyuntsetseg B."/>
            <person name="Kim S.B."/>
        </authorList>
    </citation>
    <scope>NUCLEOTIDE SEQUENCE [LARGE SCALE GENOMIC DNA]</scope>
    <source>
        <strain evidence="2 3">4-36</strain>
    </source>
</reference>
<evidence type="ECO:0000313" key="3">
    <source>
        <dbReference type="Proteomes" id="UP001239397"/>
    </source>
</evidence>
<evidence type="ECO:0000256" key="1">
    <source>
        <dbReference type="ARBA" id="ARBA00005721"/>
    </source>
</evidence>
<protein>
    <submittedName>
        <fullName evidence="2">Asp23/Gls24 family envelope stress response protein</fullName>
    </submittedName>
</protein>
<name>A0A9Y2NHF2_9PSEU</name>
<comment type="similarity">
    <text evidence="1">Belongs to the asp23 family.</text>
</comment>
<organism evidence="2 3">
    <name type="scientific">Amycolatopsis mongoliensis</name>
    <dbReference type="NCBI Taxonomy" id="715475"/>
    <lineage>
        <taxon>Bacteria</taxon>
        <taxon>Bacillati</taxon>
        <taxon>Actinomycetota</taxon>
        <taxon>Actinomycetes</taxon>
        <taxon>Pseudonocardiales</taxon>
        <taxon>Pseudonocardiaceae</taxon>
        <taxon>Amycolatopsis</taxon>
    </lineage>
</organism>
<dbReference type="Pfam" id="PF03780">
    <property type="entry name" value="Asp23"/>
    <property type="match status" value="1"/>
</dbReference>
<dbReference type="Proteomes" id="UP001239397">
    <property type="component" value="Chromosome"/>
</dbReference>
<accession>A0A9Y2NHF2</accession>
<dbReference type="RefSeq" id="WP_285994624.1">
    <property type="nucleotide sequence ID" value="NZ_CP127295.1"/>
</dbReference>
<dbReference type="KEGG" id="amog:QRX60_29185"/>
<gene>
    <name evidence="2" type="ORF">QRX60_29185</name>
</gene>
<evidence type="ECO:0000313" key="2">
    <source>
        <dbReference type="EMBL" id="WIX98139.1"/>
    </source>
</evidence>
<sequence>MTVHLPEAAERGRTTVAPLALERIAAQAAAEIVDVGGSARRMAGVAWGTEKAEQAVRVQAVVDGDLVNLVVHLSLGYSVPVAAAADAVRAHLLSRISELTGKTVGRVDIAVTALHTAHRNRVLR</sequence>
<dbReference type="EMBL" id="CP127295">
    <property type="protein sequence ID" value="WIX98139.1"/>
    <property type="molecule type" value="Genomic_DNA"/>
</dbReference>
<proteinExistence type="inferred from homology"/>